<feature type="domain" description="Soluble ligand binding" evidence="3">
    <location>
        <begin position="145"/>
        <end position="197"/>
    </location>
</feature>
<dbReference type="PANTHER" id="PTHR33619:SF3">
    <property type="entry name" value="POLYSACCHARIDE EXPORT PROTEIN GFCE-RELATED"/>
    <property type="match status" value="1"/>
</dbReference>
<evidence type="ECO:0000313" key="4">
    <source>
        <dbReference type="EMBL" id="SHF39443.1"/>
    </source>
</evidence>
<dbReference type="STRING" id="1121884.SAMN02745131_02493"/>
<name>A0A1M5BAB1_9BACT</name>
<dbReference type="Pfam" id="PF02563">
    <property type="entry name" value="Poly_export"/>
    <property type="match status" value="1"/>
</dbReference>
<proteinExistence type="predicted"/>
<evidence type="ECO:0000259" key="3">
    <source>
        <dbReference type="Pfam" id="PF10531"/>
    </source>
</evidence>
<dbReference type="OrthoDB" id="662756at2"/>
<gene>
    <name evidence="4" type="ORF">SAMN02745131_02493</name>
</gene>
<evidence type="ECO:0000256" key="1">
    <source>
        <dbReference type="ARBA" id="ARBA00022729"/>
    </source>
</evidence>
<reference evidence="4 5" key="1">
    <citation type="submission" date="2016-11" db="EMBL/GenBank/DDBJ databases">
        <authorList>
            <person name="Jaros S."/>
            <person name="Januszkiewicz K."/>
            <person name="Wedrychowicz H."/>
        </authorList>
    </citation>
    <scope>NUCLEOTIDE SEQUENCE [LARGE SCALE GENOMIC DNA]</scope>
    <source>
        <strain evidence="4 5">DSM 18119</strain>
    </source>
</reference>
<evidence type="ECO:0000313" key="5">
    <source>
        <dbReference type="Proteomes" id="UP000184048"/>
    </source>
</evidence>
<feature type="domain" description="Polysaccharide export protein N-terminal" evidence="2">
    <location>
        <begin position="46"/>
        <end position="140"/>
    </location>
</feature>
<organism evidence="4 5">
    <name type="scientific">Flavisolibacter ginsengisoli DSM 18119</name>
    <dbReference type="NCBI Taxonomy" id="1121884"/>
    <lineage>
        <taxon>Bacteria</taxon>
        <taxon>Pseudomonadati</taxon>
        <taxon>Bacteroidota</taxon>
        <taxon>Chitinophagia</taxon>
        <taxon>Chitinophagales</taxon>
        <taxon>Chitinophagaceae</taxon>
        <taxon>Flavisolibacter</taxon>
    </lineage>
</organism>
<dbReference type="RefSeq" id="WP_072835672.1">
    <property type="nucleotide sequence ID" value="NZ_FQUU01000010.1"/>
</dbReference>
<keyword evidence="1" id="KW-0732">Signal</keyword>
<dbReference type="PANTHER" id="PTHR33619">
    <property type="entry name" value="POLYSACCHARIDE EXPORT PROTEIN GFCE-RELATED"/>
    <property type="match status" value="1"/>
</dbReference>
<sequence length="262" mass="28882">MTITKIHLPLLLILPIFLSCVNTKKATYFNGLSDAEIQYKVQSLEPVIQKNDLLSIVVSSINAEANQQFNLYTISSAQGPVNSGTVSQVSGFLVDQDGNIQFPMLGTLKASGLTKKQLKEVITKGLIEKNLLYDPVVNIRYLNYKVTVLGEVAHPTVINVPGEKITVLEALGIAGDLTLYAQRDNVLIIHEEEGGGKRIAKRINLNDEELLTSPYYYLKSNDIVYVAPNKSRVASTSTSKQWLPAMLSGLSFFAIVIDRLTR</sequence>
<dbReference type="AlphaFoldDB" id="A0A1M5BAB1"/>
<dbReference type="Pfam" id="PF10531">
    <property type="entry name" value="SLBB"/>
    <property type="match status" value="1"/>
</dbReference>
<evidence type="ECO:0000259" key="2">
    <source>
        <dbReference type="Pfam" id="PF02563"/>
    </source>
</evidence>
<dbReference type="InterPro" id="IPR049712">
    <property type="entry name" value="Poly_export"/>
</dbReference>
<dbReference type="Gene3D" id="3.30.1950.10">
    <property type="entry name" value="wza like domain"/>
    <property type="match status" value="1"/>
</dbReference>
<keyword evidence="5" id="KW-1185">Reference proteome</keyword>
<dbReference type="InterPro" id="IPR003715">
    <property type="entry name" value="Poly_export_N"/>
</dbReference>
<accession>A0A1M5BAB1</accession>
<protein>
    <submittedName>
        <fullName evidence="4">Polysaccharide export outer membrane protein</fullName>
    </submittedName>
</protein>
<dbReference type="GO" id="GO:0015159">
    <property type="term" value="F:polysaccharide transmembrane transporter activity"/>
    <property type="evidence" value="ECO:0007669"/>
    <property type="project" value="InterPro"/>
</dbReference>
<dbReference type="InterPro" id="IPR019554">
    <property type="entry name" value="Soluble_ligand-bd"/>
</dbReference>
<dbReference type="EMBL" id="FQUU01000010">
    <property type="protein sequence ID" value="SHF39443.1"/>
    <property type="molecule type" value="Genomic_DNA"/>
</dbReference>
<dbReference type="Proteomes" id="UP000184048">
    <property type="component" value="Unassembled WGS sequence"/>
</dbReference>
<dbReference type="PROSITE" id="PS51257">
    <property type="entry name" value="PROKAR_LIPOPROTEIN"/>
    <property type="match status" value="1"/>
</dbReference>